<reference evidence="1" key="1">
    <citation type="journal article" date="2019" name="bioRxiv">
        <title>The Genome of the Zebra Mussel, Dreissena polymorpha: A Resource for Invasive Species Research.</title>
        <authorList>
            <person name="McCartney M.A."/>
            <person name="Auch B."/>
            <person name="Kono T."/>
            <person name="Mallez S."/>
            <person name="Zhang Y."/>
            <person name="Obille A."/>
            <person name="Becker A."/>
            <person name="Abrahante J.E."/>
            <person name="Garbe J."/>
            <person name="Badalamenti J.P."/>
            <person name="Herman A."/>
            <person name="Mangelson H."/>
            <person name="Liachko I."/>
            <person name="Sullivan S."/>
            <person name="Sone E.D."/>
            <person name="Koren S."/>
            <person name="Silverstein K.A.T."/>
            <person name="Beckman K.B."/>
            <person name="Gohl D.M."/>
        </authorList>
    </citation>
    <scope>NUCLEOTIDE SEQUENCE</scope>
    <source>
        <strain evidence="1">Duluth1</strain>
        <tissue evidence="1">Whole animal</tissue>
    </source>
</reference>
<protein>
    <submittedName>
        <fullName evidence="1">Uncharacterized protein</fullName>
    </submittedName>
</protein>
<proteinExistence type="predicted"/>
<dbReference type="AlphaFoldDB" id="A0A9D4G0B4"/>
<evidence type="ECO:0000313" key="1">
    <source>
        <dbReference type="EMBL" id="KAH3806338.1"/>
    </source>
</evidence>
<dbReference type="Proteomes" id="UP000828390">
    <property type="component" value="Unassembled WGS sequence"/>
</dbReference>
<organism evidence="1 2">
    <name type="scientific">Dreissena polymorpha</name>
    <name type="common">Zebra mussel</name>
    <name type="synonym">Mytilus polymorpha</name>
    <dbReference type="NCBI Taxonomy" id="45954"/>
    <lineage>
        <taxon>Eukaryota</taxon>
        <taxon>Metazoa</taxon>
        <taxon>Spiralia</taxon>
        <taxon>Lophotrochozoa</taxon>
        <taxon>Mollusca</taxon>
        <taxon>Bivalvia</taxon>
        <taxon>Autobranchia</taxon>
        <taxon>Heteroconchia</taxon>
        <taxon>Euheterodonta</taxon>
        <taxon>Imparidentia</taxon>
        <taxon>Neoheterodontei</taxon>
        <taxon>Myida</taxon>
        <taxon>Dreissenoidea</taxon>
        <taxon>Dreissenidae</taxon>
        <taxon>Dreissena</taxon>
    </lineage>
</organism>
<dbReference type="EMBL" id="JAIWYP010000006">
    <property type="protein sequence ID" value="KAH3806338.1"/>
    <property type="molecule type" value="Genomic_DNA"/>
</dbReference>
<accession>A0A9D4G0B4</accession>
<gene>
    <name evidence="1" type="ORF">DPMN_134657</name>
</gene>
<evidence type="ECO:0000313" key="2">
    <source>
        <dbReference type="Proteomes" id="UP000828390"/>
    </source>
</evidence>
<keyword evidence="2" id="KW-1185">Reference proteome</keyword>
<name>A0A9D4G0B4_DREPO</name>
<sequence>MHLQNMGISFRRWYGYGNMSVQRPRCGPAAADQVCLHLRCKGEKRSPCFDVPGSTQPPGTE</sequence>
<comment type="caution">
    <text evidence="1">The sequence shown here is derived from an EMBL/GenBank/DDBJ whole genome shotgun (WGS) entry which is preliminary data.</text>
</comment>
<reference evidence="1" key="2">
    <citation type="submission" date="2020-11" db="EMBL/GenBank/DDBJ databases">
        <authorList>
            <person name="McCartney M.A."/>
            <person name="Auch B."/>
            <person name="Kono T."/>
            <person name="Mallez S."/>
            <person name="Becker A."/>
            <person name="Gohl D.M."/>
            <person name="Silverstein K.A.T."/>
            <person name="Koren S."/>
            <person name="Bechman K.B."/>
            <person name="Herman A."/>
            <person name="Abrahante J.E."/>
            <person name="Garbe J."/>
        </authorList>
    </citation>
    <scope>NUCLEOTIDE SEQUENCE</scope>
    <source>
        <strain evidence="1">Duluth1</strain>
        <tissue evidence="1">Whole animal</tissue>
    </source>
</reference>